<organism evidence="3 4">
    <name type="scientific">Ceratobasidium theobromae</name>
    <dbReference type="NCBI Taxonomy" id="1582974"/>
    <lineage>
        <taxon>Eukaryota</taxon>
        <taxon>Fungi</taxon>
        <taxon>Dikarya</taxon>
        <taxon>Basidiomycota</taxon>
        <taxon>Agaricomycotina</taxon>
        <taxon>Agaricomycetes</taxon>
        <taxon>Cantharellales</taxon>
        <taxon>Ceratobasidiaceae</taxon>
        <taxon>Ceratobasidium</taxon>
    </lineage>
</organism>
<reference evidence="3 4" key="1">
    <citation type="journal article" date="2019" name="Fungal Biol. Biotechnol.">
        <title>Draft genome sequence of fastidious pathogen Ceratobasidium theobromae, which causes vascular-streak dieback in Theobroma cacao.</title>
        <authorList>
            <person name="Ali S.S."/>
            <person name="Asman A."/>
            <person name="Shao J."/>
            <person name="Firmansyah A.P."/>
            <person name="Susilo A.W."/>
            <person name="Rosmana A."/>
            <person name="McMahon P."/>
            <person name="Junaid M."/>
            <person name="Guest D."/>
            <person name="Kheng T.Y."/>
            <person name="Meinhardt L.W."/>
            <person name="Bailey B.A."/>
        </authorList>
    </citation>
    <scope>NUCLEOTIDE SEQUENCE [LARGE SCALE GENOMIC DNA]</scope>
    <source>
        <strain evidence="3 4">CT2</strain>
    </source>
</reference>
<dbReference type="CDD" id="cd11713">
    <property type="entry name" value="GINS_A_psf3"/>
    <property type="match status" value="1"/>
</dbReference>
<accession>A0A5N5QKD5</accession>
<dbReference type="OrthoDB" id="10251744at2759"/>
<keyword evidence="1" id="KW-0235">DNA replication</keyword>
<dbReference type="CDD" id="cd21693">
    <property type="entry name" value="GINS_B_Psf3"/>
    <property type="match status" value="1"/>
</dbReference>
<dbReference type="PANTHER" id="PTHR22768:SF0">
    <property type="entry name" value="DNA REPLICATION COMPLEX GINS PROTEIN PSF3"/>
    <property type="match status" value="1"/>
</dbReference>
<dbReference type="PANTHER" id="PTHR22768">
    <property type="entry name" value="DNA REPLICATION COMPLEX GINS PROTEIN PSF3"/>
    <property type="match status" value="1"/>
</dbReference>
<evidence type="ECO:0000313" key="3">
    <source>
        <dbReference type="EMBL" id="KAB5592094.1"/>
    </source>
</evidence>
<proteinExistence type="inferred from homology"/>
<keyword evidence="4" id="KW-1185">Reference proteome</keyword>
<dbReference type="InterPro" id="IPR036224">
    <property type="entry name" value="GINS_bundle-like_dom_sf"/>
</dbReference>
<dbReference type="InterPro" id="IPR038437">
    <property type="entry name" value="GINS_Psf3_sf"/>
</dbReference>
<dbReference type="Proteomes" id="UP000383932">
    <property type="component" value="Unassembled WGS sequence"/>
</dbReference>
<name>A0A5N5QKD5_9AGAM</name>
<evidence type="ECO:0000259" key="2">
    <source>
        <dbReference type="Pfam" id="PF22466"/>
    </source>
</evidence>
<dbReference type="EMBL" id="SSOP01000077">
    <property type="protein sequence ID" value="KAB5592094.1"/>
    <property type="molecule type" value="Genomic_DNA"/>
</dbReference>
<dbReference type="SUPFAM" id="SSF158573">
    <property type="entry name" value="GINS helical bundle-like"/>
    <property type="match status" value="1"/>
</dbReference>
<comment type="function">
    <text evidence="1">The GINS complex plays an essential role in the initiation of DNA replication.</text>
</comment>
<dbReference type="GO" id="GO:1902975">
    <property type="term" value="P:mitotic DNA replication initiation"/>
    <property type="evidence" value="ECO:0007669"/>
    <property type="project" value="TreeGrafter"/>
</dbReference>
<dbReference type="SUPFAM" id="SSF160059">
    <property type="entry name" value="PriA/YqbF domain"/>
    <property type="match status" value="1"/>
</dbReference>
<comment type="caution">
    <text evidence="3">The sequence shown here is derived from an EMBL/GenBank/DDBJ whole genome shotgun (WGS) entry which is preliminary data.</text>
</comment>
<dbReference type="AlphaFoldDB" id="A0A5N5QKD5"/>
<dbReference type="Pfam" id="PF22466">
    <property type="entry name" value="PSF3_N"/>
    <property type="match status" value="1"/>
</dbReference>
<comment type="subcellular location">
    <subcellularLocation>
        <location evidence="1">Nucleus</location>
    </subcellularLocation>
</comment>
<dbReference type="GO" id="GO:0000811">
    <property type="term" value="C:GINS complex"/>
    <property type="evidence" value="ECO:0007669"/>
    <property type="project" value="UniProtKB-UniRule"/>
</dbReference>
<dbReference type="InterPro" id="IPR055221">
    <property type="entry name" value="PSF3_N"/>
</dbReference>
<keyword evidence="1" id="KW-0539">Nucleus</keyword>
<evidence type="ECO:0000313" key="4">
    <source>
        <dbReference type="Proteomes" id="UP000383932"/>
    </source>
</evidence>
<dbReference type="Gene3D" id="1.20.58.2050">
    <property type="match status" value="1"/>
</dbReference>
<evidence type="ECO:0000256" key="1">
    <source>
        <dbReference type="RuleBase" id="RU367161"/>
    </source>
</evidence>
<gene>
    <name evidence="3" type="ORF">CTheo_4476</name>
</gene>
<comment type="similarity">
    <text evidence="1">Belongs to the GINS3/PSF3 family.</text>
</comment>
<sequence length="205" mass="22935">MDGDYFSIDSVIADHQKLTCTFKIDVPDMGFLDGGHEKDIKAQNDISIPYWLVPSLLVGDWIDFDIPTPFGQRVQRALKADPRNVKLAGLVGGTGLWYYFGRTIAEMLEEDQRATLSKLLLDTFNARLGDIWDQAVYFGAGSGTRGGQGNDASEEFRQGLEGTERQSGFPIALYPCLAEMTIVFVIAQESTKQMREWLESSDRPR</sequence>
<protein>
    <recommendedName>
        <fullName evidence="1">DNA replication complex GINS protein PSF3</fullName>
    </recommendedName>
</protein>
<dbReference type="InterPro" id="IPR010492">
    <property type="entry name" value="GINS_Psf3"/>
</dbReference>
<feature type="domain" description="DNA replication complex GINS protein PSF3 N-terminal" evidence="2">
    <location>
        <begin position="6"/>
        <end position="57"/>
    </location>
</feature>
<comment type="subunit">
    <text evidence="1">Component of the GINS complex.</text>
</comment>